<name>A0ABN7W9Z3_GIGMA</name>
<evidence type="ECO:0000313" key="1">
    <source>
        <dbReference type="EMBL" id="CAG8823294.1"/>
    </source>
</evidence>
<proteinExistence type="predicted"/>
<reference evidence="1 2" key="1">
    <citation type="submission" date="2021-06" db="EMBL/GenBank/DDBJ databases">
        <authorList>
            <person name="Kallberg Y."/>
            <person name="Tangrot J."/>
            <person name="Rosling A."/>
        </authorList>
    </citation>
    <scope>NUCLEOTIDE SEQUENCE [LARGE SCALE GENOMIC DNA]</scope>
    <source>
        <strain evidence="1 2">120-4 pot B 10/14</strain>
    </source>
</reference>
<organism evidence="1 2">
    <name type="scientific">Gigaspora margarita</name>
    <dbReference type="NCBI Taxonomy" id="4874"/>
    <lineage>
        <taxon>Eukaryota</taxon>
        <taxon>Fungi</taxon>
        <taxon>Fungi incertae sedis</taxon>
        <taxon>Mucoromycota</taxon>
        <taxon>Glomeromycotina</taxon>
        <taxon>Glomeromycetes</taxon>
        <taxon>Diversisporales</taxon>
        <taxon>Gigasporaceae</taxon>
        <taxon>Gigaspora</taxon>
    </lineage>
</organism>
<keyword evidence="2" id="KW-1185">Reference proteome</keyword>
<gene>
    <name evidence="1" type="ORF">GMARGA_LOCUS28300</name>
</gene>
<accession>A0ABN7W9Z3</accession>
<sequence length="84" mass="9547">KTSKAEASYSTASSNVVNKSYSGSLISAKDSSSKCVKIEHSNEFVTIFDIINNNYYLNKNFDDDKDVRSDKIVKMSEKKKEYYV</sequence>
<feature type="non-terminal residue" evidence="1">
    <location>
        <position position="1"/>
    </location>
</feature>
<evidence type="ECO:0000313" key="2">
    <source>
        <dbReference type="Proteomes" id="UP000789901"/>
    </source>
</evidence>
<protein>
    <submittedName>
        <fullName evidence="1">43607_t:CDS:1</fullName>
    </submittedName>
</protein>
<dbReference type="Proteomes" id="UP000789901">
    <property type="component" value="Unassembled WGS sequence"/>
</dbReference>
<dbReference type="EMBL" id="CAJVQB010035976">
    <property type="protein sequence ID" value="CAG8823294.1"/>
    <property type="molecule type" value="Genomic_DNA"/>
</dbReference>
<comment type="caution">
    <text evidence="1">The sequence shown here is derived from an EMBL/GenBank/DDBJ whole genome shotgun (WGS) entry which is preliminary data.</text>
</comment>